<evidence type="ECO:0000313" key="2">
    <source>
        <dbReference type="Proteomes" id="UP001589798"/>
    </source>
</evidence>
<organism evidence="1 2">
    <name type="scientific">Novosphingobium soli</name>
    <dbReference type="NCBI Taxonomy" id="574956"/>
    <lineage>
        <taxon>Bacteria</taxon>
        <taxon>Pseudomonadati</taxon>
        <taxon>Pseudomonadota</taxon>
        <taxon>Alphaproteobacteria</taxon>
        <taxon>Sphingomonadales</taxon>
        <taxon>Sphingomonadaceae</taxon>
        <taxon>Novosphingobium</taxon>
    </lineage>
</organism>
<name>A0ABV6CWQ6_9SPHN</name>
<dbReference type="EMBL" id="JBHLWK010000013">
    <property type="protein sequence ID" value="MFC0204877.1"/>
    <property type="molecule type" value="Genomic_DNA"/>
</dbReference>
<reference evidence="1 2" key="1">
    <citation type="submission" date="2024-09" db="EMBL/GenBank/DDBJ databases">
        <authorList>
            <person name="Sun Q."/>
            <person name="Mori K."/>
        </authorList>
    </citation>
    <scope>NUCLEOTIDE SEQUENCE [LARGE SCALE GENOMIC DNA]</scope>
    <source>
        <strain evidence="1 2">CCM 7706</strain>
    </source>
</reference>
<gene>
    <name evidence="1" type="ORF">ACFFJC_11390</name>
</gene>
<evidence type="ECO:0000313" key="1">
    <source>
        <dbReference type="EMBL" id="MFC0204877.1"/>
    </source>
</evidence>
<protein>
    <recommendedName>
        <fullName evidence="3">XRE family transcriptional regulator</fullName>
    </recommendedName>
</protein>
<dbReference type="RefSeq" id="WP_379487638.1">
    <property type="nucleotide sequence ID" value="NZ_JBHLWK010000013.1"/>
</dbReference>
<proteinExistence type="predicted"/>
<accession>A0ABV6CWQ6</accession>
<evidence type="ECO:0008006" key="3">
    <source>
        <dbReference type="Google" id="ProtNLM"/>
    </source>
</evidence>
<keyword evidence="2" id="KW-1185">Reference proteome</keyword>
<dbReference type="Proteomes" id="UP001589798">
    <property type="component" value="Unassembled WGS sequence"/>
</dbReference>
<comment type="caution">
    <text evidence="1">The sequence shown here is derived from an EMBL/GenBank/DDBJ whole genome shotgun (WGS) entry which is preliminary data.</text>
</comment>
<sequence length="66" mass="7881">MLLRQIERFLRDTDMPWTKFGRLAASDPRFVADLRNGRIPREHVAQRVERFMNAYRNAPKEDRHAG</sequence>